<name>A0A4D4JE14_9PSEU</name>
<dbReference type="Pfam" id="PF18154">
    <property type="entry name" value="pPIWI_RE_REase"/>
    <property type="match status" value="1"/>
</dbReference>
<sequence>MTAGDDDQRILFLLASGIVAAHDEVSTGAALRVPYPPALQRALDRLTLRCLQEDVSPPAGLAELLRWCEEPLGSWPVRLGGEDVAGDVLVDLGMPTRACHEWALPSDDVEGELFENAVIADVRRICRAAGKPQSYVAFRRLVISEPVLTEFELHENLMDPDLTILSEPVKRCYLPAPLECYLGDHVLQCADCKNLLVNAPDGPICLDDRCPRLGPPRQGRSLPIVQGVRWIAGPVRTFVSSPGRAELRLAEDLSKCGVTVDLWPNFDAYDLKITFTNGEVWAVDVKDWSNPVRLAQRLGPIPRDPQWEQAFYVPARDAVAAAPGYLTTLRARSRGVLRGTGVQVISERGLVRKVRQRAGNDA</sequence>
<evidence type="ECO:0000259" key="2">
    <source>
        <dbReference type="Pfam" id="PF18156"/>
    </source>
</evidence>
<evidence type="ECO:0000313" key="3">
    <source>
        <dbReference type="EMBL" id="GDY33652.1"/>
    </source>
</evidence>
<dbReference type="EMBL" id="BJFL01000050">
    <property type="protein sequence ID" value="GDY33652.1"/>
    <property type="molecule type" value="Genomic_DNA"/>
</dbReference>
<evidence type="ECO:0000259" key="1">
    <source>
        <dbReference type="Pfam" id="PF18154"/>
    </source>
</evidence>
<dbReference type="Pfam" id="PF18156">
    <property type="entry name" value="pPIWI_RE_Y"/>
    <property type="match status" value="1"/>
</dbReference>
<feature type="domain" description="pPIWI-RE three-gene island" evidence="2">
    <location>
        <begin position="13"/>
        <end position="149"/>
    </location>
</feature>
<accession>A0A4D4JE14</accession>
<evidence type="ECO:0008006" key="5">
    <source>
        <dbReference type="Google" id="ProtNLM"/>
    </source>
</evidence>
<dbReference type="OrthoDB" id="580959at2"/>
<comment type="caution">
    <text evidence="3">The sequence shown here is derived from an EMBL/GenBank/DDBJ whole genome shotgun (WGS) entry which is preliminary data.</text>
</comment>
<dbReference type="InterPro" id="IPR040828">
    <property type="entry name" value="pPIWI_RE_REase"/>
</dbReference>
<proteinExistence type="predicted"/>
<feature type="domain" description="REase associating with pPIWI RE" evidence="1">
    <location>
        <begin position="243"/>
        <end position="360"/>
    </location>
</feature>
<keyword evidence="4" id="KW-1185">Reference proteome</keyword>
<reference evidence="4" key="1">
    <citation type="submission" date="2019-04" db="EMBL/GenBank/DDBJ databases">
        <title>Draft genome sequence of Pseudonocardiaceae bacterium SL3-2-4.</title>
        <authorList>
            <person name="Ningsih F."/>
            <person name="Yokota A."/>
            <person name="Sakai Y."/>
            <person name="Nanatani K."/>
            <person name="Yabe S."/>
            <person name="Oetari A."/>
            <person name="Sjamsuridzal W."/>
        </authorList>
    </citation>
    <scope>NUCLEOTIDE SEQUENCE [LARGE SCALE GENOMIC DNA]</scope>
    <source>
        <strain evidence="4">SL3-2-4</strain>
    </source>
</reference>
<gene>
    <name evidence="3" type="ORF">GTS_52850</name>
</gene>
<protein>
    <recommendedName>
        <fullName evidence="5">REase associating with pPIWI RE domain-containing protein</fullName>
    </recommendedName>
</protein>
<dbReference type="InterPro" id="IPR041191">
    <property type="entry name" value="pPIWI_RE_Y"/>
</dbReference>
<dbReference type="AlphaFoldDB" id="A0A4D4JE14"/>
<dbReference type="RefSeq" id="WP_137816575.1">
    <property type="nucleotide sequence ID" value="NZ_BJFL01000050.1"/>
</dbReference>
<organism evidence="3 4">
    <name type="scientific">Gandjariella thermophila</name>
    <dbReference type="NCBI Taxonomy" id="1931992"/>
    <lineage>
        <taxon>Bacteria</taxon>
        <taxon>Bacillati</taxon>
        <taxon>Actinomycetota</taxon>
        <taxon>Actinomycetes</taxon>
        <taxon>Pseudonocardiales</taxon>
        <taxon>Pseudonocardiaceae</taxon>
        <taxon>Gandjariella</taxon>
    </lineage>
</organism>
<dbReference type="Proteomes" id="UP000298860">
    <property type="component" value="Unassembled WGS sequence"/>
</dbReference>
<evidence type="ECO:0000313" key="4">
    <source>
        <dbReference type="Proteomes" id="UP000298860"/>
    </source>
</evidence>